<dbReference type="Pfam" id="PF01636">
    <property type="entry name" value="APH"/>
    <property type="match status" value="1"/>
</dbReference>
<organism evidence="2 3">
    <name type="scientific">Rasamsonia emersonii (strain ATCC 16479 / CBS 393.64 / IMI 116815)</name>
    <dbReference type="NCBI Taxonomy" id="1408163"/>
    <lineage>
        <taxon>Eukaryota</taxon>
        <taxon>Fungi</taxon>
        <taxon>Dikarya</taxon>
        <taxon>Ascomycota</taxon>
        <taxon>Pezizomycotina</taxon>
        <taxon>Eurotiomycetes</taxon>
        <taxon>Eurotiomycetidae</taxon>
        <taxon>Eurotiales</taxon>
        <taxon>Trichocomaceae</taxon>
        <taxon>Rasamsonia</taxon>
    </lineage>
</organism>
<protein>
    <submittedName>
        <fullName evidence="2">Phosphotransferase enzyme family protein</fullName>
    </submittedName>
</protein>
<comment type="caution">
    <text evidence="2">The sequence shown here is derived from an EMBL/GenBank/DDBJ whole genome shotgun (WGS) entry which is preliminary data.</text>
</comment>
<proteinExistence type="predicted"/>
<sequence length="323" mass="36687">QPRETTLCLACLRFSLANLYRSLRSPVITVVMPPPFPLGGYKIQEITRTQLLDAIHCAPVVHEQEGAVLVRVHESAVLKYGNGVSLAEARNIRFVRKRTRIRVPTIFDAWEERSEIYNGEEQVVGYLLMEFIDGNPLCDIWPTLTNEVRNSIFAQIADYLRAIHTIEMERPGPVGGGVSRGPLFTDYGAGPFLTAQHMEDWFNERLLVCKEFNRVSYDHPGFSGKFRKLVMCHMDVAPRNMILDRDGKIWLLDWAQSGGYPALFETAALLRTGNREFTQGLLKYIDDYQEEAKDLLKIGFALTTAAWTKPSGHVPQITWSNRT</sequence>
<dbReference type="InterPro" id="IPR002575">
    <property type="entry name" value="Aminoglycoside_PTrfase"/>
</dbReference>
<dbReference type="OrthoDB" id="3250044at2759"/>
<reference evidence="2 3" key="1">
    <citation type="submission" date="2015-04" db="EMBL/GenBank/DDBJ databases">
        <authorList>
            <person name="Heijne W.H."/>
            <person name="Fedorova N.D."/>
            <person name="Nierman W.C."/>
            <person name="Vollebregt A.W."/>
            <person name="Zhao Z."/>
            <person name="Wu L."/>
            <person name="Kumar M."/>
            <person name="Stam H."/>
            <person name="van den Berg M.A."/>
            <person name="Pel H.J."/>
        </authorList>
    </citation>
    <scope>NUCLEOTIDE SEQUENCE [LARGE SCALE GENOMIC DNA]</scope>
    <source>
        <strain evidence="2 3">CBS 393.64</strain>
    </source>
</reference>
<keyword evidence="2" id="KW-0808">Transferase</keyword>
<evidence type="ECO:0000259" key="1">
    <source>
        <dbReference type="Pfam" id="PF01636"/>
    </source>
</evidence>
<evidence type="ECO:0000313" key="2">
    <source>
        <dbReference type="EMBL" id="KKA16440.1"/>
    </source>
</evidence>
<dbReference type="RefSeq" id="XP_013323052.1">
    <property type="nucleotide sequence ID" value="XM_013467598.1"/>
</dbReference>
<evidence type="ECO:0000313" key="3">
    <source>
        <dbReference type="Proteomes" id="UP000053958"/>
    </source>
</evidence>
<dbReference type="PANTHER" id="PTHR21310:SF39">
    <property type="entry name" value="AMINOGLYCOSIDE PHOSPHOTRANSFERASE DOMAIN-CONTAINING PROTEIN"/>
    <property type="match status" value="1"/>
</dbReference>
<dbReference type="GeneID" id="25321880"/>
<gene>
    <name evidence="2" type="ORF">T310_9969</name>
</gene>
<dbReference type="GO" id="GO:0016740">
    <property type="term" value="F:transferase activity"/>
    <property type="evidence" value="ECO:0007669"/>
    <property type="project" value="UniProtKB-KW"/>
</dbReference>
<accession>A0A0F4YE70</accession>
<name>A0A0F4YE70_RASE3</name>
<dbReference type="CDD" id="cd05120">
    <property type="entry name" value="APH_ChoK_like"/>
    <property type="match status" value="1"/>
</dbReference>
<dbReference type="InterPro" id="IPR011009">
    <property type="entry name" value="Kinase-like_dom_sf"/>
</dbReference>
<dbReference type="EMBL" id="LASV01000773">
    <property type="protein sequence ID" value="KKA16440.1"/>
    <property type="molecule type" value="Genomic_DNA"/>
</dbReference>
<feature type="domain" description="Aminoglycoside phosphotransferase" evidence="1">
    <location>
        <begin position="85"/>
        <end position="289"/>
    </location>
</feature>
<dbReference type="Gene3D" id="3.90.1200.10">
    <property type="match status" value="1"/>
</dbReference>
<dbReference type="SUPFAM" id="SSF56112">
    <property type="entry name" value="Protein kinase-like (PK-like)"/>
    <property type="match status" value="1"/>
</dbReference>
<feature type="non-terminal residue" evidence="2">
    <location>
        <position position="1"/>
    </location>
</feature>
<dbReference type="Proteomes" id="UP000053958">
    <property type="component" value="Unassembled WGS sequence"/>
</dbReference>
<dbReference type="InterPro" id="IPR051678">
    <property type="entry name" value="AGP_Transferase"/>
</dbReference>
<keyword evidence="3" id="KW-1185">Reference proteome</keyword>
<dbReference type="PANTHER" id="PTHR21310">
    <property type="entry name" value="AMINOGLYCOSIDE PHOSPHOTRANSFERASE-RELATED-RELATED"/>
    <property type="match status" value="1"/>
</dbReference>
<dbReference type="AlphaFoldDB" id="A0A0F4YE70"/>